<dbReference type="Proteomes" id="UP000238375">
    <property type="component" value="Unassembled WGS sequence"/>
</dbReference>
<dbReference type="AlphaFoldDB" id="A0A2T0TN38"/>
<evidence type="ECO:0000313" key="2">
    <source>
        <dbReference type="EMBL" id="PRY47132.1"/>
    </source>
</evidence>
<comment type="caution">
    <text evidence="2">The sequence shown here is derived from an EMBL/GenBank/DDBJ whole genome shotgun (WGS) entry which is preliminary data.</text>
</comment>
<reference evidence="2 3" key="1">
    <citation type="submission" date="2018-03" db="EMBL/GenBank/DDBJ databases">
        <title>Genomic Encyclopedia of Archaeal and Bacterial Type Strains, Phase II (KMG-II): from individual species to whole genera.</title>
        <authorList>
            <person name="Goeker M."/>
        </authorList>
    </citation>
    <scope>NUCLEOTIDE SEQUENCE [LARGE SCALE GENOMIC DNA]</scope>
    <source>
        <strain evidence="2 3">DSM 28354</strain>
    </source>
</reference>
<dbReference type="PROSITE" id="PS51257">
    <property type="entry name" value="PROKAR_LIPOPROTEIN"/>
    <property type="match status" value="1"/>
</dbReference>
<gene>
    <name evidence="2" type="ORF">CLV58_101198</name>
</gene>
<organism evidence="2 3">
    <name type="scientific">Spirosoma oryzae</name>
    <dbReference type="NCBI Taxonomy" id="1469603"/>
    <lineage>
        <taxon>Bacteria</taxon>
        <taxon>Pseudomonadati</taxon>
        <taxon>Bacteroidota</taxon>
        <taxon>Cytophagia</taxon>
        <taxon>Cytophagales</taxon>
        <taxon>Cytophagaceae</taxon>
        <taxon>Spirosoma</taxon>
    </lineage>
</organism>
<keyword evidence="3" id="KW-1185">Reference proteome</keyword>
<proteinExistence type="predicted"/>
<feature type="signal peptide" evidence="1">
    <location>
        <begin position="1"/>
        <end position="17"/>
    </location>
</feature>
<evidence type="ECO:0000313" key="3">
    <source>
        <dbReference type="Proteomes" id="UP000238375"/>
    </source>
</evidence>
<name>A0A2T0TN38_9BACT</name>
<keyword evidence="1" id="KW-0732">Signal</keyword>
<sequence length="138" mass="14976">MKTAVYASVLLSTLALAFPISSSCAQSTSDTADTSRTYIEAEFIRNVRHINADLVKGDFARAREAGYLATIANKDRGLLGLSTELNECKAGSAAKDQALAKTTETLNQTTQKLGRARLENWFFRGLIALTIYAKIKGL</sequence>
<accession>A0A2T0TN38</accession>
<evidence type="ECO:0000256" key="1">
    <source>
        <dbReference type="SAM" id="SignalP"/>
    </source>
</evidence>
<protein>
    <submittedName>
        <fullName evidence="2">Uncharacterized protein</fullName>
    </submittedName>
</protein>
<feature type="chain" id="PRO_5015518634" evidence="1">
    <location>
        <begin position="18"/>
        <end position="138"/>
    </location>
</feature>
<dbReference type="RefSeq" id="WP_106135886.1">
    <property type="nucleotide sequence ID" value="NZ_PVTE01000001.1"/>
</dbReference>
<dbReference type="EMBL" id="PVTE01000001">
    <property type="protein sequence ID" value="PRY47132.1"/>
    <property type="molecule type" value="Genomic_DNA"/>
</dbReference>
<dbReference type="OrthoDB" id="963374at2"/>